<dbReference type="AlphaFoldDB" id="A0A0J6VEM0"/>
<dbReference type="EMBL" id="JYNU01000058">
    <property type="protein sequence ID" value="KMO68062.1"/>
    <property type="molecule type" value="Genomic_DNA"/>
</dbReference>
<reference evidence="1 2" key="1">
    <citation type="journal article" date="2015" name="Genome Biol. Evol.">
        <title>Characterization of Three Mycobacterium spp. with Potential Use in Bioremediation by Genome Sequencing and Comparative Genomics.</title>
        <authorList>
            <person name="Das S."/>
            <person name="Pettersson B.M."/>
            <person name="Behra P.R."/>
            <person name="Ramesh M."/>
            <person name="Dasgupta S."/>
            <person name="Bhattacharya A."/>
            <person name="Kirsebom L.A."/>
        </authorList>
    </citation>
    <scope>NUCLEOTIDE SEQUENCE [LARGE SCALE GENOMIC DNA]</scope>
    <source>
        <strain evidence="1 2">DSM 44075</strain>
    </source>
</reference>
<protein>
    <submittedName>
        <fullName evidence="1">Uncharacterized protein</fullName>
    </submittedName>
</protein>
<name>A0A0J6VEM0_9MYCO</name>
<accession>A0A0J6VEM0</accession>
<gene>
    <name evidence="1" type="ORF">MOBUDSM44075_05060</name>
</gene>
<evidence type="ECO:0000313" key="1">
    <source>
        <dbReference type="EMBL" id="KMO68062.1"/>
    </source>
</evidence>
<comment type="caution">
    <text evidence="1">The sequence shown here is derived from an EMBL/GenBank/DDBJ whole genome shotgun (WGS) entry which is preliminary data.</text>
</comment>
<evidence type="ECO:0000313" key="2">
    <source>
        <dbReference type="Proteomes" id="UP000036313"/>
    </source>
</evidence>
<dbReference type="Proteomes" id="UP000036313">
    <property type="component" value="Unassembled WGS sequence"/>
</dbReference>
<proteinExistence type="predicted"/>
<organism evidence="1 2">
    <name type="scientific">Mycolicibacterium obuense</name>
    <dbReference type="NCBI Taxonomy" id="1807"/>
    <lineage>
        <taxon>Bacteria</taxon>
        <taxon>Bacillati</taxon>
        <taxon>Actinomycetota</taxon>
        <taxon>Actinomycetes</taxon>
        <taxon>Mycobacteriales</taxon>
        <taxon>Mycobacteriaceae</taxon>
        <taxon>Mycolicibacterium</taxon>
    </lineage>
</organism>
<dbReference type="RefSeq" id="WP_048425124.1">
    <property type="nucleotide sequence ID" value="NZ_JYNU01000058.1"/>
</dbReference>
<sequence length="253" mass="28299">MTTPAGADGAAWRVELERWHAELANTIDQASLWAREFHVSTGDGRWGETSAPPSYPLTGYAHRLEQVGATLKMLCANASLDPPVLNWDRTTLKAPPRIRIPGRDPDCREADYTEGGQYLLYIRPSGPKPNIVTAKQHWRTALRFAAPSVLEREFGIPQLATYAEQAQGLFDIAHDTVRAAFRDSVAATFGRIWATWPTTGDSARPLMMWMTELMQFGCSAEECEAVLRDIEVFDPQAVAHCRAAHEWWYPETA</sequence>
<dbReference type="PATRIC" id="fig|1807.14.peg.5101"/>